<dbReference type="KEGG" id="lul:LPB138_13120"/>
<evidence type="ECO:0000313" key="2">
    <source>
        <dbReference type="Proteomes" id="UP000176050"/>
    </source>
</evidence>
<evidence type="ECO:0008006" key="3">
    <source>
        <dbReference type="Google" id="ProtNLM"/>
    </source>
</evidence>
<reference evidence="1 2" key="1">
    <citation type="submission" date="2016-10" db="EMBL/GenBank/DDBJ databases">
        <title>Lutibacter sp. LPB0138, isolated from marine gastropod.</title>
        <authorList>
            <person name="Kim E."/>
            <person name="Yi H."/>
        </authorList>
    </citation>
    <scope>NUCLEOTIDE SEQUENCE [LARGE SCALE GENOMIC DNA]</scope>
    <source>
        <strain evidence="1 2">LPB0138</strain>
    </source>
</reference>
<accession>A0A1D8PAE7</accession>
<gene>
    <name evidence="1" type="ORF">LPB138_13120</name>
</gene>
<evidence type="ECO:0000313" key="1">
    <source>
        <dbReference type="EMBL" id="AOW21559.1"/>
    </source>
</evidence>
<dbReference type="RefSeq" id="WP_070237719.1">
    <property type="nucleotide sequence ID" value="NZ_CP017478.1"/>
</dbReference>
<name>A0A1D8PAE7_9FLAO</name>
<dbReference type="EMBL" id="CP017478">
    <property type="protein sequence ID" value="AOW21559.1"/>
    <property type="molecule type" value="Genomic_DNA"/>
</dbReference>
<dbReference type="InterPro" id="IPR013783">
    <property type="entry name" value="Ig-like_fold"/>
</dbReference>
<proteinExistence type="predicted"/>
<sequence length="360" mass="39295">MKDKKYIKKSLKWFFLSIVTVFSLTSCESEFSGETSVFGGSSLPPIITSVNEASEDIPVTQGVLENTYIIRGENLSGLTAIYFNGTQAGFNAAYLTDNIAFVTVPEEAPYVGQSNIMRLETLGGAINYDFSLLTIEEFTEEFIDGVKVVNLIGGDFTDTESVTFVSGTEEDGNLVEREANIVSISEDVVVAEVPAGVEQAFIYLATTRGAVVQSDSYGFSYSIYIDELNPDWTLGGWGGTFDAASTEQALGTYSVKSIREGWSGLTYTNDTGIDLNDYQFVTVQLYGTGAPGDMVNLAFNDFEVSVQLELIPGQWTKYVIPISDWYPGGAPSSITRLDFQEASNTGLVEYIFYVDDFGLI</sequence>
<dbReference type="InterPro" id="IPR008979">
    <property type="entry name" value="Galactose-bd-like_sf"/>
</dbReference>
<protein>
    <recommendedName>
        <fullName evidence="3">IPT/TIG domain-containing protein</fullName>
    </recommendedName>
</protein>
<dbReference type="Gene3D" id="2.60.40.10">
    <property type="entry name" value="Immunoglobulins"/>
    <property type="match status" value="1"/>
</dbReference>
<keyword evidence="2" id="KW-1185">Reference proteome</keyword>
<dbReference type="OrthoDB" id="1491905at2"/>
<dbReference type="PROSITE" id="PS51257">
    <property type="entry name" value="PROKAR_LIPOPROTEIN"/>
    <property type="match status" value="1"/>
</dbReference>
<dbReference type="Gene3D" id="2.60.120.430">
    <property type="entry name" value="Galactose-binding lectin"/>
    <property type="match status" value="1"/>
</dbReference>
<organism evidence="1 2">
    <name type="scientific">Urechidicola croceus</name>
    <dbReference type="NCBI Taxonomy" id="1850246"/>
    <lineage>
        <taxon>Bacteria</taxon>
        <taxon>Pseudomonadati</taxon>
        <taxon>Bacteroidota</taxon>
        <taxon>Flavobacteriia</taxon>
        <taxon>Flavobacteriales</taxon>
        <taxon>Flavobacteriaceae</taxon>
        <taxon>Urechidicola</taxon>
    </lineage>
</organism>
<dbReference type="SUPFAM" id="SSF49785">
    <property type="entry name" value="Galactose-binding domain-like"/>
    <property type="match status" value="1"/>
</dbReference>
<dbReference type="STRING" id="1850246.LPB138_13120"/>
<dbReference type="AlphaFoldDB" id="A0A1D8PAE7"/>
<dbReference type="Proteomes" id="UP000176050">
    <property type="component" value="Chromosome"/>
</dbReference>